<dbReference type="PANTHER" id="PTHR41523:SF8">
    <property type="entry name" value="ETHYLENE RESPONSE SENSOR PROTEIN"/>
    <property type="match status" value="1"/>
</dbReference>
<evidence type="ECO:0000313" key="13">
    <source>
        <dbReference type="Proteomes" id="UP000263900"/>
    </source>
</evidence>
<evidence type="ECO:0000256" key="8">
    <source>
        <dbReference type="SAM" id="Coils"/>
    </source>
</evidence>
<keyword evidence="9" id="KW-0812">Transmembrane</keyword>
<feature type="domain" description="Histidine kinase" evidence="11">
    <location>
        <begin position="548"/>
        <end position="741"/>
    </location>
</feature>
<protein>
    <recommendedName>
        <fullName evidence="2">histidine kinase</fullName>
        <ecNumber evidence="2">2.7.13.3</ecNumber>
    </recommendedName>
</protein>
<comment type="catalytic activity">
    <reaction evidence="1">
        <text>ATP + protein L-histidine = ADP + protein N-phospho-L-histidine.</text>
        <dbReference type="EC" id="2.7.13.3"/>
    </reaction>
</comment>
<dbReference type="InterPro" id="IPR011990">
    <property type="entry name" value="TPR-like_helical_dom_sf"/>
</dbReference>
<dbReference type="Gene3D" id="3.30.565.10">
    <property type="entry name" value="Histidine kinase-like ATPase, C-terminal domain"/>
    <property type="match status" value="1"/>
</dbReference>
<dbReference type="GO" id="GO:0004673">
    <property type="term" value="F:protein histidine kinase activity"/>
    <property type="evidence" value="ECO:0007669"/>
    <property type="project" value="UniProtKB-EC"/>
</dbReference>
<dbReference type="InterPro" id="IPR003594">
    <property type="entry name" value="HATPase_dom"/>
</dbReference>
<evidence type="ECO:0000256" key="10">
    <source>
        <dbReference type="SAM" id="SignalP"/>
    </source>
</evidence>
<sequence>MLKTFLGVLWMIVMAAPTKAQLPAGLSQNELRHRLQKSKPDSNRILLLQRLGSTYLQEEYNDVRSSMIDTAIDIFKQGSRLSDSLQLKRFWKECRLLEGDAHLAKMETAAGISIFSEIAAIYHAEGDTLREGQAWLRLAQQMSWEQPYFVTIQVYYDKAIQLFQQVRYSKGEAAARVSMADYLFSANKFNEAEKELLQAIDLHHQTGSTKVSLIYLSLSQINRYRGAYEKSLLYARKSVDNAVRYHDTAIVDAYYGELALVLDELNRCEESSQWYRKALTIRIARNFDRYNLYKTAGLLIRQLVKLNKGREALALTDSMVAMNPPKALFEKALVMQNYANCYEGLKLYPQAEQYYNSMATYYRKAPLNAEVVFVGNLDIGRFYLQRGQFAKAHTYLDSALAYGGARLVDQRELHHMLFAADSALGNYTAAIKDLQQYQLLNDSIYNERKSRQIEELTIQYETDKKEQNIRLLEKETRLQHTELAKEKSTRRWILGVALLLIIIVALLVNYARLKQRTNSKLQVQQLQIEKKNDTLEHLVEEKEWLVREIHHRVKNNFQIVMALLRTQSAYLQGEEAIQAVAESRQRIQAMSLVHQKLYQSDNLSAIHMADYIHELIDCLKDSFSTGNSIQFNLQIDAVKLDIAHCIPLGLILNEAITNAIKYAFPDKQEGTIDVSLKRGAQDHFTLIIKDNGVGLPASFDSANQSSMGMKMMRGLSGDLDGRLQVNNNNGTEIRLDFVSEA</sequence>
<dbReference type="PROSITE" id="PS50109">
    <property type="entry name" value="HIS_KIN"/>
    <property type="match status" value="1"/>
</dbReference>
<dbReference type="Gene3D" id="1.25.40.10">
    <property type="entry name" value="Tetratricopeptide repeat domain"/>
    <property type="match status" value="1"/>
</dbReference>
<dbReference type="Proteomes" id="UP000263900">
    <property type="component" value="Chromosome"/>
</dbReference>
<name>A0A3B7MI37_9BACT</name>
<evidence type="ECO:0000256" key="5">
    <source>
        <dbReference type="ARBA" id="ARBA00022741"/>
    </source>
</evidence>
<keyword evidence="9" id="KW-1133">Transmembrane helix</keyword>
<proteinExistence type="predicted"/>
<evidence type="ECO:0000259" key="11">
    <source>
        <dbReference type="PROSITE" id="PS50109"/>
    </source>
</evidence>
<keyword evidence="6 12" id="KW-0418">Kinase</keyword>
<evidence type="ECO:0000313" key="12">
    <source>
        <dbReference type="EMBL" id="AXY74072.1"/>
    </source>
</evidence>
<dbReference type="OrthoDB" id="1223659at2"/>
<dbReference type="RefSeq" id="WP_119049959.1">
    <property type="nucleotide sequence ID" value="NZ_CP032157.1"/>
</dbReference>
<dbReference type="KEGG" id="pseg:D3H65_08800"/>
<keyword evidence="7" id="KW-0067">ATP-binding</keyword>
<reference evidence="12 13" key="1">
    <citation type="submission" date="2018-09" db="EMBL/GenBank/DDBJ databases">
        <title>Genome sequencing of strain 6GH32-13.</title>
        <authorList>
            <person name="Weon H.-Y."/>
            <person name="Heo J."/>
            <person name="Kwon S.-W."/>
        </authorList>
    </citation>
    <scope>NUCLEOTIDE SEQUENCE [LARGE SCALE GENOMIC DNA]</scope>
    <source>
        <strain evidence="12 13">5GH32-13</strain>
    </source>
</reference>
<gene>
    <name evidence="12" type="ORF">D3H65_08800</name>
</gene>
<dbReference type="Pfam" id="PF07568">
    <property type="entry name" value="HisKA_2"/>
    <property type="match status" value="1"/>
</dbReference>
<dbReference type="PANTHER" id="PTHR41523">
    <property type="entry name" value="TWO-COMPONENT SYSTEM SENSOR PROTEIN"/>
    <property type="match status" value="1"/>
</dbReference>
<dbReference type="Pfam" id="PF02518">
    <property type="entry name" value="HATPase_c"/>
    <property type="match status" value="1"/>
</dbReference>
<dbReference type="SMART" id="SM00387">
    <property type="entry name" value="HATPase_c"/>
    <property type="match status" value="1"/>
</dbReference>
<dbReference type="SUPFAM" id="SSF55874">
    <property type="entry name" value="ATPase domain of HSP90 chaperone/DNA topoisomerase II/histidine kinase"/>
    <property type="match status" value="1"/>
</dbReference>
<dbReference type="GO" id="GO:0005524">
    <property type="term" value="F:ATP binding"/>
    <property type="evidence" value="ECO:0007669"/>
    <property type="project" value="UniProtKB-KW"/>
</dbReference>
<keyword evidence="10" id="KW-0732">Signal</keyword>
<feature type="coiled-coil region" evidence="8">
    <location>
        <begin position="521"/>
        <end position="548"/>
    </location>
</feature>
<dbReference type="InterPro" id="IPR005467">
    <property type="entry name" value="His_kinase_dom"/>
</dbReference>
<evidence type="ECO:0000256" key="3">
    <source>
        <dbReference type="ARBA" id="ARBA00022553"/>
    </source>
</evidence>
<evidence type="ECO:0000256" key="1">
    <source>
        <dbReference type="ARBA" id="ARBA00000085"/>
    </source>
</evidence>
<feature type="transmembrane region" description="Helical" evidence="9">
    <location>
        <begin position="492"/>
        <end position="511"/>
    </location>
</feature>
<keyword evidence="13" id="KW-1185">Reference proteome</keyword>
<dbReference type="InterPro" id="IPR011495">
    <property type="entry name" value="Sig_transdc_His_kin_sub2_dim/P"/>
</dbReference>
<dbReference type="SUPFAM" id="SSF48452">
    <property type="entry name" value="TPR-like"/>
    <property type="match status" value="2"/>
</dbReference>
<keyword evidence="5" id="KW-0547">Nucleotide-binding</keyword>
<evidence type="ECO:0000256" key="2">
    <source>
        <dbReference type="ARBA" id="ARBA00012438"/>
    </source>
</evidence>
<dbReference type="AlphaFoldDB" id="A0A3B7MI37"/>
<keyword evidence="3" id="KW-0597">Phosphoprotein</keyword>
<dbReference type="EMBL" id="CP032157">
    <property type="protein sequence ID" value="AXY74072.1"/>
    <property type="molecule type" value="Genomic_DNA"/>
</dbReference>
<evidence type="ECO:0000256" key="9">
    <source>
        <dbReference type="SAM" id="Phobius"/>
    </source>
</evidence>
<evidence type="ECO:0000256" key="6">
    <source>
        <dbReference type="ARBA" id="ARBA00022777"/>
    </source>
</evidence>
<dbReference type="EC" id="2.7.13.3" evidence="2"/>
<evidence type="ECO:0000256" key="7">
    <source>
        <dbReference type="ARBA" id="ARBA00022840"/>
    </source>
</evidence>
<feature type="signal peptide" evidence="10">
    <location>
        <begin position="1"/>
        <end position="20"/>
    </location>
</feature>
<keyword evidence="4" id="KW-0808">Transferase</keyword>
<keyword evidence="9" id="KW-0472">Membrane</keyword>
<accession>A0A3B7MI37</accession>
<feature type="chain" id="PRO_5017770587" description="histidine kinase" evidence="10">
    <location>
        <begin position="21"/>
        <end position="741"/>
    </location>
</feature>
<organism evidence="12 13">
    <name type="scientific">Paraflavitalea soli</name>
    <dbReference type="NCBI Taxonomy" id="2315862"/>
    <lineage>
        <taxon>Bacteria</taxon>
        <taxon>Pseudomonadati</taxon>
        <taxon>Bacteroidota</taxon>
        <taxon>Chitinophagia</taxon>
        <taxon>Chitinophagales</taxon>
        <taxon>Chitinophagaceae</taxon>
        <taxon>Paraflavitalea</taxon>
    </lineage>
</organism>
<keyword evidence="8" id="KW-0175">Coiled coil</keyword>
<evidence type="ECO:0000256" key="4">
    <source>
        <dbReference type="ARBA" id="ARBA00022679"/>
    </source>
</evidence>
<dbReference type="Gene3D" id="3.30.450.20">
    <property type="entry name" value="PAS domain"/>
    <property type="match status" value="1"/>
</dbReference>
<dbReference type="InterPro" id="IPR036890">
    <property type="entry name" value="HATPase_C_sf"/>
</dbReference>